<evidence type="ECO:0000259" key="11">
    <source>
        <dbReference type="PROSITE" id="PS50893"/>
    </source>
</evidence>
<evidence type="ECO:0000256" key="9">
    <source>
        <dbReference type="ARBA" id="ARBA00025157"/>
    </source>
</evidence>
<keyword evidence="8" id="KW-0472">Membrane</keyword>
<keyword evidence="4" id="KW-1003">Cell membrane</keyword>
<evidence type="ECO:0000256" key="6">
    <source>
        <dbReference type="ARBA" id="ARBA00022840"/>
    </source>
</evidence>
<dbReference type="EMBL" id="DSAY01000180">
    <property type="protein sequence ID" value="HDP15998.1"/>
    <property type="molecule type" value="Genomic_DNA"/>
</dbReference>
<name>A0A7C1CHD8_9CREN</name>
<reference evidence="12" key="1">
    <citation type="journal article" date="2020" name="mSystems">
        <title>Genome- and Community-Level Interaction Insights into Carbon Utilization and Element Cycling Functions of Hydrothermarchaeota in Hydrothermal Sediment.</title>
        <authorList>
            <person name="Zhou Z."/>
            <person name="Liu Y."/>
            <person name="Xu W."/>
            <person name="Pan J."/>
            <person name="Luo Z.H."/>
            <person name="Li M."/>
        </authorList>
    </citation>
    <scope>NUCLEOTIDE SEQUENCE [LARGE SCALE GENOMIC DNA]</scope>
    <source>
        <strain evidence="12">SpSt-116</strain>
    </source>
</reference>
<dbReference type="GO" id="GO:0043190">
    <property type="term" value="C:ATP-binding cassette (ABC) transporter complex"/>
    <property type="evidence" value="ECO:0007669"/>
    <property type="project" value="TreeGrafter"/>
</dbReference>
<dbReference type="InterPro" id="IPR003593">
    <property type="entry name" value="AAA+_ATPase"/>
</dbReference>
<keyword evidence="7" id="KW-1278">Translocase</keyword>
<proteinExistence type="inferred from homology"/>
<dbReference type="SMART" id="SM00382">
    <property type="entry name" value="AAA"/>
    <property type="match status" value="1"/>
</dbReference>
<organism evidence="12">
    <name type="scientific">Thermofilum adornatum</name>
    <dbReference type="NCBI Taxonomy" id="1365176"/>
    <lineage>
        <taxon>Archaea</taxon>
        <taxon>Thermoproteota</taxon>
        <taxon>Thermoprotei</taxon>
        <taxon>Thermofilales</taxon>
        <taxon>Thermofilaceae</taxon>
        <taxon>Thermofilum</taxon>
    </lineage>
</organism>
<evidence type="ECO:0000256" key="4">
    <source>
        <dbReference type="ARBA" id="ARBA00022475"/>
    </source>
</evidence>
<dbReference type="FunFam" id="3.40.50.300:FF:000224">
    <property type="entry name" value="Energy-coupling factor transporter ATP-binding protein EcfA"/>
    <property type="match status" value="1"/>
</dbReference>
<gene>
    <name evidence="12" type="ORF">ENN26_09540</name>
</gene>
<dbReference type="Gene3D" id="3.40.50.300">
    <property type="entry name" value="P-loop containing nucleotide triphosphate hydrolases"/>
    <property type="match status" value="1"/>
</dbReference>
<keyword evidence="5" id="KW-0547">Nucleotide-binding</keyword>
<dbReference type="GO" id="GO:0005524">
    <property type="term" value="F:ATP binding"/>
    <property type="evidence" value="ECO:0007669"/>
    <property type="project" value="UniProtKB-KW"/>
</dbReference>
<evidence type="ECO:0000256" key="8">
    <source>
        <dbReference type="ARBA" id="ARBA00023136"/>
    </source>
</evidence>
<evidence type="ECO:0000256" key="1">
    <source>
        <dbReference type="ARBA" id="ARBA00004202"/>
    </source>
</evidence>
<comment type="function">
    <text evidence="9">Probably part of an ABC transporter complex. Responsible for energy coupling to the transport system.</text>
</comment>
<evidence type="ECO:0000256" key="7">
    <source>
        <dbReference type="ARBA" id="ARBA00022967"/>
    </source>
</evidence>
<evidence type="ECO:0000256" key="3">
    <source>
        <dbReference type="ARBA" id="ARBA00022448"/>
    </source>
</evidence>
<dbReference type="InterPro" id="IPR050095">
    <property type="entry name" value="ECF_ABC_transporter_ATP-bd"/>
</dbReference>
<evidence type="ECO:0000313" key="12">
    <source>
        <dbReference type="EMBL" id="HDP15998.1"/>
    </source>
</evidence>
<dbReference type="CDD" id="cd03225">
    <property type="entry name" value="ABC_cobalt_CbiO_domain1"/>
    <property type="match status" value="1"/>
</dbReference>
<dbReference type="PANTHER" id="PTHR43553">
    <property type="entry name" value="HEAVY METAL TRANSPORTER"/>
    <property type="match status" value="1"/>
</dbReference>
<comment type="similarity">
    <text evidence="2">Belongs to the ABC transporter superfamily.</text>
</comment>
<dbReference type="Pfam" id="PF00005">
    <property type="entry name" value="ABC_tran"/>
    <property type="match status" value="1"/>
</dbReference>
<comment type="caution">
    <text evidence="12">The sequence shown here is derived from an EMBL/GenBank/DDBJ whole genome shotgun (WGS) entry which is preliminary data.</text>
</comment>
<accession>A0A7C1CHD8</accession>
<comment type="subcellular location">
    <subcellularLocation>
        <location evidence="1">Cell membrane</location>
        <topology evidence="1">Peripheral membrane protein</topology>
    </subcellularLocation>
</comment>
<sequence>MIVFDKVSFNYGDKGFEIRDLSVEIGRGEFIGVIGHSGAGKTTFAKLAVGLLKPISGRVLVDGMDTKTTPVSDLARKVGFVHQNPELMIFSSTILDEVGFALRNLGYPEIRIKDAVGRVLESVDLIKPLNFPPHALSFGEKHRLAIASVLVMEPDILILDEPTTGLDYGRCLQLFRVLDNLHRNGKSVVVITHDLDLLGMFAKRIIVFEKGKIIRDGPTEEVLTDISFLEEKGFIPTQLQRLANMLGVKKLTPQEIATYRRGFDRHIFPRREGLYPNATTETGKHARSKETDPT</sequence>
<evidence type="ECO:0000256" key="2">
    <source>
        <dbReference type="ARBA" id="ARBA00005417"/>
    </source>
</evidence>
<keyword evidence="6 12" id="KW-0067">ATP-binding</keyword>
<feature type="domain" description="ABC transporter" evidence="11">
    <location>
        <begin position="2"/>
        <end position="235"/>
    </location>
</feature>
<dbReference type="AlphaFoldDB" id="A0A7C1CHD8"/>
<protein>
    <submittedName>
        <fullName evidence="12">ABC transporter ATP-binding protein</fullName>
    </submittedName>
</protein>
<dbReference type="InterPro" id="IPR003439">
    <property type="entry name" value="ABC_transporter-like_ATP-bd"/>
</dbReference>
<dbReference type="GO" id="GO:0016887">
    <property type="term" value="F:ATP hydrolysis activity"/>
    <property type="evidence" value="ECO:0007669"/>
    <property type="project" value="InterPro"/>
</dbReference>
<feature type="compositionally biased region" description="Basic and acidic residues" evidence="10">
    <location>
        <begin position="282"/>
        <end position="294"/>
    </location>
</feature>
<dbReference type="GO" id="GO:0042626">
    <property type="term" value="F:ATPase-coupled transmembrane transporter activity"/>
    <property type="evidence" value="ECO:0007669"/>
    <property type="project" value="TreeGrafter"/>
</dbReference>
<evidence type="ECO:0000256" key="10">
    <source>
        <dbReference type="SAM" id="MobiDB-lite"/>
    </source>
</evidence>
<dbReference type="PANTHER" id="PTHR43553:SF24">
    <property type="entry name" value="ENERGY-COUPLING FACTOR TRANSPORTER ATP-BINDING PROTEIN ECFA1"/>
    <property type="match status" value="1"/>
</dbReference>
<evidence type="ECO:0000256" key="5">
    <source>
        <dbReference type="ARBA" id="ARBA00022741"/>
    </source>
</evidence>
<dbReference type="SUPFAM" id="SSF52540">
    <property type="entry name" value="P-loop containing nucleoside triphosphate hydrolases"/>
    <property type="match status" value="1"/>
</dbReference>
<dbReference type="PROSITE" id="PS50893">
    <property type="entry name" value="ABC_TRANSPORTER_2"/>
    <property type="match status" value="1"/>
</dbReference>
<dbReference type="InterPro" id="IPR027417">
    <property type="entry name" value="P-loop_NTPase"/>
</dbReference>
<feature type="region of interest" description="Disordered" evidence="10">
    <location>
        <begin position="275"/>
        <end position="294"/>
    </location>
</feature>
<keyword evidence="3" id="KW-0813">Transport</keyword>
<dbReference type="InterPro" id="IPR015856">
    <property type="entry name" value="ABC_transpr_CbiO/EcfA_su"/>
</dbReference>